<organism evidence="1 2">
    <name type="scientific">Amycolatopsis saalfeldensis</name>
    <dbReference type="NCBI Taxonomy" id="394193"/>
    <lineage>
        <taxon>Bacteria</taxon>
        <taxon>Bacillati</taxon>
        <taxon>Actinomycetota</taxon>
        <taxon>Actinomycetes</taxon>
        <taxon>Pseudonocardiales</taxon>
        <taxon>Pseudonocardiaceae</taxon>
        <taxon>Amycolatopsis</taxon>
    </lineage>
</organism>
<reference evidence="1 2" key="1">
    <citation type="submission" date="2016-10" db="EMBL/GenBank/DDBJ databases">
        <authorList>
            <person name="de Groot N.N."/>
        </authorList>
    </citation>
    <scope>NUCLEOTIDE SEQUENCE [LARGE SCALE GENOMIC DNA]</scope>
    <source>
        <strain evidence="1 2">DSM 44993</strain>
    </source>
</reference>
<dbReference type="RefSeq" id="WP_143086170.1">
    <property type="nucleotide sequence ID" value="NZ_FOEF01000003.1"/>
</dbReference>
<proteinExistence type="predicted"/>
<dbReference type="EMBL" id="FOEF01000003">
    <property type="protein sequence ID" value="SEP07985.1"/>
    <property type="molecule type" value="Genomic_DNA"/>
</dbReference>
<name>A0A1H8UXT0_9PSEU</name>
<dbReference type="Proteomes" id="UP000198582">
    <property type="component" value="Unassembled WGS sequence"/>
</dbReference>
<gene>
    <name evidence="1" type="ORF">SAMN04489732_103529</name>
</gene>
<evidence type="ECO:0000313" key="1">
    <source>
        <dbReference type="EMBL" id="SEP07985.1"/>
    </source>
</evidence>
<dbReference type="AlphaFoldDB" id="A0A1H8UXT0"/>
<accession>A0A1H8UXT0</accession>
<dbReference type="STRING" id="394193.SAMN04489732_103529"/>
<keyword evidence="2" id="KW-1185">Reference proteome</keyword>
<protein>
    <submittedName>
        <fullName evidence="1">Uncharacterized protein</fullName>
    </submittedName>
</protein>
<evidence type="ECO:0000313" key="2">
    <source>
        <dbReference type="Proteomes" id="UP000198582"/>
    </source>
</evidence>
<dbReference type="OrthoDB" id="9778153at2"/>
<sequence length="346" mass="34882">MTGPLPSLPLFALGLLDDAAVFPPGLAPLPDAVAAHRRHEAAWYGALVGPLVIAGSALGELAEVLRADAGAGSTLRLALTFPGGPARVAEALEASAELPVSLEALEIAVPDGMEPGELLAALATALPKAVTPEAVRPEVFVEIPRDARRDPLLAALAGTRYRAKFRTGGVRAELYPDEAELAAAVLAAVEAGVPFKATAGLHHALRNTDPDTGFEQHGFLNLLLAADAAARGTKEDAADGARGITATQAAADGARGIAGTQAAADGARGITATQAAAERSGAVEAIVRGLLAERDGAVVAAGVREMGPERTAAARARFISFGTCSVTDPLTELAGFGLLTEPGGAA</sequence>